<dbReference type="InterPro" id="IPR036864">
    <property type="entry name" value="Zn2-C6_fun-type_DNA-bd_sf"/>
</dbReference>
<comment type="subcellular location">
    <subcellularLocation>
        <location evidence="1">Nucleus</location>
    </subcellularLocation>
</comment>
<dbReference type="Pfam" id="PF11951">
    <property type="entry name" value="Fungal_trans_2"/>
    <property type="match status" value="1"/>
</dbReference>
<keyword evidence="2" id="KW-0805">Transcription regulation</keyword>
<evidence type="ECO:0000256" key="1">
    <source>
        <dbReference type="ARBA" id="ARBA00004123"/>
    </source>
</evidence>
<dbReference type="InterPro" id="IPR021858">
    <property type="entry name" value="Fun_TF"/>
</dbReference>
<dbReference type="PROSITE" id="PS50048">
    <property type="entry name" value="ZN2_CY6_FUNGAL_2"/>
    <property type="match status" value="1"/>
</dbReference>
<evidence type="ECO:0000313" key="7">
    <source>
        <dbReference type="Proteomes" id="UP000452235"/>
    </source>
</evidence>
<dbReference type="SMART" id="SM00066">
    <property type="entry name" value="GAL4"/>
    <property type="match status" value="1"/>
</dbReference>
<dbReference type="GO" id="GO:0000981">
    <property type="term" value="F:DNA-binding transcription factor activity, RNA polymerase II-specific"/>
    <property type="evidence" value="ECO:0007669"/>
    <property type="project" value="InterPro"/>
</dbReference>
<keyword evidence="3" id="KW-0238">DNA-binding</keyword>
<proteinExistence type="predicted"/>
<keyword evidence="7" id="KW-1185">Reference proteome</keyword>
<keyword evidence="5" id="KW-0539">Nucleus</keyword>
<dbReference type="GO" id="GO:0008270">
    <property type="term" value="F:zinc ion binding"/>
    <property type="evidence" value="ECO:0007669"/>
    <property type="project" value="InterPro"/>
</dbReference>
<dbReference type="OrthoDB" id="1919336at2759"/>
<evidence type="ECO:0000256" key="4">
    <source>
        <dbReference type="ARBA" id="ARBA00023163"/>
    </source>
</evidence>
<dbReference type="SUPFAM" id="SSF57701">
    <property type="entry name" value="Zn2/Cys6 DNA-binding domain"/>
    <property type="match status" value="1"/>
</dbReference>
<evidence type="ECO:0000256" key="3">
    <source>
        <dbReference type="ARBA" id="ARBA00023125"/>
    </source>
</evidence>
<evidence type="ECO:0000256" key="2">
    <source>
        <dbReference type="ARBA" id="ARBA00023015"/>
    </source>
</evidence>
<dbReference type="Gene3D" id="4.10.240.10">
    <property type="entry name" value="Zn(2)-C6 fungal-type DNA-binding domain"/>
    <property type="match status" value="1"/>
</dbReference>
<comment type="caution">
    <text evidence="6">The sequence shown here is derived from an EMBL/GenBank/DDBJ whole genome shotgun (WGS) entry which is preliminary data.</text>
</comment>
<organism evidence="6 7">
    <name type="scientific">Aspergillus terreus</name>
    <dbReference type="NCBI Taxonomy" id="33178"/>
    <lineage>
        <taxon>Eukaryota</taxon>
        <taxon>Fungi</taxon>
        <taxon>Dikarya</taxon>
        <taxon>Ascomycota</taxon>
        <taxon>Pezizomycotina</taxon>
        <taxon>Eurotiomycetes</taxon>
        <taxon>Eurotiomycetidae</taxon>
        <taxon>Eurotiales</taxon>
        <taxon>Aspergillaceae</taxon>
        <taxon>Aspergillus</taxon>
        <taxon>Aspergillus subgen. Circumdati</taxon>
    </lineage>
</organism>
<dbReference type="VEuPathDB" id="FungiDB:ATEG_04854"/>
<dbReference type="Pfam" id="PF00172">
    <property type="entry name" value="Zn_clus"/>
    <property type="match status" value="1"/>
</dbReference>
<protein>
    <submittedName>
        <fullName evidence="6">C6 zinc finger domain protein</fullName>
    </submittedName>
</protein>
<accession>A0A5M3YQA2</accession>
<sequence>MPAKWRTKSGCLTCRIRRKKCDEERKECRACRRNQLTCIWESDKAPSTEKSNALVRQRSSQTILSSSSRNLTIFDSPTSEALLSYFASVVLPQMLIPGTPSAFQNEVMTLGVQYPSIRDSFLACASSFLSNCGQKVPVHAFKYYSSAVLAIRKLIEDSKLTGTEDWLFLLTVSLCIFERTQSGPSSNAIAHLLGATRVMTLKVRRSRKSQPEHITPLQQTCAAALLYHAATTAFLSPDLQWLPEYASWDQVEEYLAGTDLSMFAMPPRLCRVILEISRLSRRTPLDSKDNLFAASLREELGQWIHRQSPIDPGNRADTAVEVREQIQRAAELFALTADILLHKTMHPEISAEDSLVQARVKQVLTNLQSDVDGLFWNQHYAWPFAILGCTVQRETEMLYLLGRLEKLWERAHFGDIKRTTNLLEGLFQSRKKNAQFASMKDLRKKGTPEAFDLLLNANGLSVFPAS</sequence>
<dbReference type="PROSITE" id="PS00463">
    <property type="entry name" value="ZN2_CY6_FUNGAL_1"/>
    <property type="match status" value="1"/>
</dbReference>
<dbReference type="AlphaFoldDB" id="A0A5M3YQA2"/>
<name>A0A5M3YQA2_ASPTE</name>
<dbReference type="GO" id="GO:0009893">
    <property type="term" value="P:positive regulation of metabolic process"/>
    <property type="evidence" value="ECO:0007669"/>
    <property type="project" value="UniProtKB-ARBA"/>
</dbReference>
<evidence type="ECO:0000256" key="5">
    <source>
        <dbReference type="ARBA" id="ARBA00023242"/>
    </source>
</evidence>
<evidence type="ECO:0000313" key="6">
    <source>
        <dbReference type="EMBL" id="GFF15731.1"/>
    </source>
</evidence>
<dbReference type="PANTHER" id="PTHR37534:SF46">
    <property type="entry name" value="ZN(II)2CYS6 TRANSCRIPTION FACTOR (EUROFUNG)"/>
    <property type="match status" value="1"/>
</dbReference>
<keyword evidence="4" id="KW-0804">Transcription</keyword>
<dbReference type="PANTHER" id="PTHR37534">
    <property type="entry name" value="TRANSCRIPTIONAL ACTIVATOR PROTEIN UGA3"/>
    <property type="match status" value="1"/>
</dbReference>
<gene>
    <name evidence="6" type="ORF">ATEIFO6365_0004085000</name>
</gene>
<dbReference type="Proteomes" id="UP000452235">
    <property type="component" value="Unassembled WGS sequence"/>
</dbReference>
<dbReference type="CDD" id="cd00067">
    <property type="entry name" value="GAL4"/>
    <property type="match status" value="1"/>
</dbReference>
<dbReference type="EMBL" id="BLJY01000004">
    <property type="protein sequence ID" value="GFF15731.1"/>
    <property type="molecule type" value="Genomic_DNA"/>
</dbReference>
<dbReference type="GO" id="GO:0003677">
    <property type="term" value="F:DNA binding"/>
    <property type="evidence" value="ECO:0007669"/>
    <property type="project" value="UniProtKB-KW"/>
</dbReference>
<dbReference type="GO" id="GO:0005634">
    <property type="term" value="C:nucleus"/>
    <property type="evidence" value="ECO:0007669"/>
    <property type="project" value="UniProtKB-SubCell"/>
</dbReference>
<reference evidence="6 7" key="1">
    <citation type="submission" date="2020-01" db="EMBL/GenBank/DDBJ databases">
        <title>Aspergillus terreus IFO 6365 whole genome shotgun sequence.</title>
        <authorList>
            <person name="Kanamasa S."/>
            <person name="Takahashi H."/>
        </authorList>
    </citation>
    <scope>NUCLEOTIDE SEQUENCE [LARGE SCALE GENOMIC DNA]</scope>
    <source>
        <strain evidence="6 7">IFO 6365</strain>
    </source>
</reference>
<dbReference type="InterPro" id="IPR001138">
    <property type="entry name" value="Zn2Cys6_DnaBD"/>
</dbReference>